<evidence type="ECO:0000313" key="1">
    <source>
        <dbReference type="EMBL" id="PWZ26140.1"/>
    </source>
</evidence>
<dbReference type="AlphaFoldDB" id="A0A3L6EZ65"/>
<accession>A0A3L6EZ65</accession>
<organism evidence="1">
    <name type="scientific">Zea mays</name>
    <name type="common">Maize</name>
    <dbReference type="NCBI Taxonomy" id="4577"/>
    <lineage>
        <taxon>Eukaryota</taxon>
        <taxon>Viridiplantae</taxon>
        <taxon>Streptophyta</taxon>
        <taxon>Embryophyta</taxon>
        <taxon>Tracheophyta</taxon>
        <taxon>Spermatophyta</taxon>
        <taxon>Magnoliopsida</taxon>
        <taxon>Liliopsida</taxon>
        <taxon>Poales</taxon>
        <taxon>Poaceae</taxon>
        <taxon>PACMAD clade</taxon>
        <taxon>Panicoideae</taxon>
        <taxon>Andropogonodae</taxon>
        <taxon>Andropogoneae</taxon>
        <taxon>Tripsacinae</taxon>
        <taxon>Zea</taxon>
    </lineage>
</organism>
<name>A0A3L6EZ65_MAIZE</name>
<reference evidence="1" key="1">
    <citation type="journal article" date="2018" name="Nat. Genet.">
        <title>Extensive intraspecific gene order and gene structural variations between Mo17 and other maize genomes.</title>
        <authorList>
            <person name="Sun S."/>
            <person name="Zhou Y."/>
            <person name="Chen J."/>
            <person name="Shi J."/>
            <person name="Zhao H."/>
            <person name="Zhao H."/>
            <person name="Song W."/>
            <person name="Zhang M."/>
            <person name="Cui Y."/>
            <person name="Dong X."/>
            <person name="Liu H."/>
            <person name="Ma X."/>
            <person name="Jiao Y."/>
            <person name="Wang B."/>
            <person name="Wei X."/>
            <person name="Stein J.C."/>
            <person name="Glaubitz J.C."/>
            <person name="Lu F."/>
            <person name="Yu G."/>
            <person name="Liang C."/>
            <person name="Fengler K."/>
            <person name="Li B."/>
            <person name="Rafalski A."/>
            <person name="Schnable P.S."/>
            <person name="Ware D.H."/>
            <person name="Buckler E.S."/>
            <person name="Lai J."/>
        </authorList>
    </citation>
    <scope>NUCLEOTIDE SEQUENCE [LARGE SCALE GENOMIC DNA]</scope>
    <source>
        <tissue evidence="1">Seedling</tissue>
    </source>
</reference>
<sequence>MAGRGQRWTSCCWRPWKSLSLRWRAAAGNSEEERRSAMAGTCAWEGCNKFQQWGKNSQHHGSTGNEGAAALCALELGEGGVHGKVLGVTTERGAGRWSRSCSMRL</sequence>
<dbReference type="Proteomes" id="UP000251960">
    <property type="component" value="Chromosome 4"/>
</dbReference>
<protein>
    <submittedName>
        <fullName evidence="1">Uncharacterized protein</fullName>
    </submittedName>
</protein>
<proteinExistence type="predicted"/>
<dbReference type="EMBL" id="NCVQ01000005">
    <property type="protein sequence ID" value="PWZ26140.1"/>
    <property type="molecule type" value="Genomic_DNA"/>
</dbReference>
<gene>
    <name evidence="1" type="ORF">Zm00014a_038933</name>
</gene>
<comment type="caution">
    <text evidence="1">The sequence shown here is derived from an EMBL/GenBank/DDBJ whole genome shotgun (WGS) entry which is preliminary data.</text>
</comment>